<evidence type="ECO:0000313" key="3">
    <source>
        <dbReference type="Proteomes" id="UP000789759"/>
    </source>
</evidence>
<dbReference type="OrthoDB" id="2439266at2759"/>
<evidence type="ECO:0000256" key="1">
    <source>
        <dbReference type="SAM" id="MobiDB-lite"/>
    </source>
</evidence>
<gene>
    <name evidence="2" type="ORF">CPELLU_LOCUS13612</name>
</gene>
<proteinExistence type="predicted"/>
<organism evidence="2 3">
    <name type="scientific">Cetraspora pellucida</name>
    <dbReference type="NCBI Taxonomy" id="1433469"/>
    <lineage>
        <taxon>Eukaryota</taxon>
        <taxon>Fungi</taxon>
        <taxon>Fungi incertae sedis</taxon>
        <taxon>Mucoromycota</taxon>
        <taxon>Glomeromycotina</taxon>
        <taxon>Glomeromycetes</taxon>
        <taxon>Diversisporales</taxon>
        <taxon>Gigasporaceae</taxon>
        <taxon>Cetraspora</taxon>
    </lineage>
</organism>
<comment type="caution">
    <text evidence="2">The sequence shown here is derived from an EMBL/GenBank/DDBJ whole genome shotgun (WGS) entry which is preliminary data.</text>
</comment>
<reference evidence="2" key="1">
    <citation type="submission" date="2021-06" db="EMBL/GenBank/DDBJ databases">
        <authorList>
            <person name="Kallberg Y."/>
            <person name="Tangrot J."/>
            <person name="Rosling A."/>
        </authorList>
    </citation>
    <scope>NUCLEOTIDE SEQUENCE</scope>
    <source>
        <strain evidence="2">FL966</strain>
    </source>
</reference>
<sequence length="318" mass="36553">MPCCADTIVRIKHVRQTVKKKLEVVWAIGVYPVGIEDREVELILFLSSNLGERDPDTHALFEKDEYFSVSGKIVPETYKSNLRPRMTVSTSTHVKILKVSDLNKCLLKVSLAGMVEKASDEFGDDENAVIEVLVTDYMCRDYNFIIKVVFPHLSPQFKSLMSIVRPGESIVFVVGQMEFIEHELYVYAHDINCIDTHFIKKREIEIDSEQSMKSTRSRLLTIHKSISKRVKVEVNETKKDVIAEEDIDASNVDDKELIKDIDDLVEIYQDQDEEKTNKSKKNQGCGHKKDKEWAIQKITHNTRQSTRSSVVIDDNEEE</sequence>
<feature type="region of interest" description="Disordered" evidence="1">
    <location>
        <begin position="271"/>
        <end position="318"/>
    </location>
</feature>
<keyword evidence="3" id="KW-1185">Reference proteome</keyword>
<accession>A0A9N9NH63</accession>
<name>A0A9N9NH63_9GLOM</name>
<feature type="compositionally biased region" description="Polar residues" evidence="1">
    <location>
        <begin position="298"/>
        <end position="309"/>
    </location>
</feature>
<dbReference type="AlphaFoldDB" id="A0A9N9NH63"/>
<dbReference type="Proteomes" id="UP000789759">
    <property type="component" value="Unassembled WGS sequence"/>
</dbReference>
<evidence type="ECO:0000313" key="2">
    <source>
        <dbReference type="EMBL" id="CAG8732903.1"/>
    </source>
</evidence>
<dbReference type="EMBL" id="CAJVQA010014731">
    <property type="protein sequence ID" value="CAG8732903.1"/>
    <property type="molecule type" value="Genomic_DNA"/>
</dbReference>
<protein>
    <submittedName>
        <fullName evidence="2">17145_t:CDS:1</fullName>
    </submittedName>
</protein>